<evidence type="ECO:0000313" key="2">
    <source>
        <dbReference type="Proteomes" id="UP001596409"/>
    </source>
</evidence>
<dbReference type="RefSeq" id="WP_189878852.1">
    <property type="nucleotide sequence ID" value="NZ_BMWA01000030.1"/>
</dbReference>
<proteinExistence type="predicted"/>
<organism evidence="1 2">
    <name type="scientific">Streptomyces viridiviolaceus</name>
    <dbReference type="NCBI Taxonomy" id="68282"/>
    <lineage>
        <taxon>Bacteria</taxon>
        <taxon>Bacillati</taxon>
        <taxon>Actinomycetota</taxon>
        <taxon>Actinomycetes</taxon>
        <taxon>Kitasatosporales</taxon>
        <taxon>Streptomycetaceae</taxon>
        <taxon>Streptomyces</taxon>
    </lineage>
</organism>
<sequence length="69" mass="7415">MLTAAGVGQRVDSRAEKPTTEWLPFDSEACLYLTDAWSTTRARRSMEAGDGFGAVVFAADGSATAIHHR</sequence>
<reference evidence="2" key="1">
    <citation type="journal article" date="2019" name="Int. J. Syst. Evol. Microbiol.">
        <title>The Global Catalogue of Microorganisms (GCM) 10K type strain sequencing project: providing services to taxonomists for standard genome sequencing and annotation.</title>
        <authorList>
            <consortium name="The Broad Institute Genomics Platform"/>
            <consortium name="The Broad Institute Genome Sequencing Center for Infectious Disease"/>
            <person name="Wu L."/>
            <person name="Ma J."/>
        </authorList>
    </citation>
    <scope>NUCLEOTIDE SEQUENCE [LARGE SCALE GENOMIC DNA]</scope>
    <source>
        <strain evidence="2">JCM 4855</strain>
    </source>
</reference>
<dbReference type="EMBL" id="JBHSYM010000073">
    <property type="protein sequence ID" value="MFC7016120.1"/>
    <property type="molecule type" value="Genomic_DNA"/>
</dbReference>
<keyword evidence="2" id="KW-1185">Reference proteome</keyword>
<dbReference type="Proteomes" id="UP001596409">
    <property type="component" value="Unassembled WGS sequence"/>
</dbReference>
<comment type="caution">
    <text evidence="1">The sequence shown here is derived from an EMBL/GenBank/DDBJ whole genome shotgun (WGS) entry which is preliminary data.</text>
</comment>
<protein>
    <submittedName>
        <fullName evidence="1">Uncharacterized protein</fullName>
    </submittedName>
</protein>
<name>A0ABW2E7H3_9ACTN</name>
<gene>
    <name evidence="1" type="ORF">ACFQMH_31375</name>
</gene>
<accession>A0ABW2E7H3</accession>
<evidence type="ECO:0000313" key="1">
    <source>
        <dbReference type="EMBL" id="MFC7016120.1"/>
    </source>
</evidence>